<dbReference type="InterPro" id="IPR045857">
    <property type="entry name" value="O16G_dom_2"/>
</dbReference>
<keyword evidence="2 6" id="KW-0378">Hydrolase</keyword>
<comment type="similarity">
    <text evidence="1">Belongs to the glycosyl hydrolase 13 family.</text>
</comment>
<dbReference type="RefSeq" id="WP_290398351.1">
    <property type="nucleotide sequence ID" value="NZ_JAUHLN010000001.1"/>
</dbReference>
<dbReference type="CDD" id="cd11333">
    <property type="entry name" value="AmyAc_SI_OligoGlu_DGase"/>
    <property type="match status" value="1"/>
</dbReference>
<evidence type="ECO:0000259" key="5">
    <source>
        <dbReference type="SMART" id="SM00642"/>
    </source>
</evidence>
<dbReference type="EC" id="3.2.1.93" evidence="4"/>
<dbReference type="NCBIfam" id="NF008183">
    <property type="entry name" value="PRK10933.1"/>
    <property type="match status" value="1"/>
</dbReference>
<dbReference type="InterPro" id="IPR006047">
    <property type="entry name" value="GH13_cat_dom"/>
</dbReference>
<organism evidence="6 7">
    <name type="scientific">Fictibacillus terranigra</name>
    <dbReference type="NCBI Taxonomy" id="3058424"/>
    <lineage>
        <taxon>Bacteria</taxon>
        <taxon>Bacillati</taxon>
        <taxon>Bacillota</taxon>
        <taxon>Bacilli</taxon>
        <taxon>Bacillales</taxon>
        <taxon>Fictibacillaceae</taxon>
        <taxon>Fictibacillus</taxon>
    </lineage>
</organism>
<dbReference type="SMART" id="SM00642">
    <property type="entry name" value="Aamy"/>
    <property type="match status" value="1"/>
</dbReference>
<evidence type="ECO:0000256" key="2">
    <source>
        <dbReference type="ARBA" id="ARBA00022801"/>
    </source>
</evidence>
<evidence type="ECO:0000256" key="4">
    <source>
        <dbReference type="NCBIfam" id="TIGR02403"/>
    </source>
</evidence>
<evidence type="ECO:0000256" key="1">
    <source>
        <dbReference type="ARBA" id="ARBA00008061"/>
    </source>
</evidence>
<keyword evidence="7" id="KW-1185">Reference proteome</keyword>
<reference evidence="6" key="1">
    <citation type="submission" date="2023-06" db="EMBL/GenBank/DDBJ databases">
        <title>Draft Genome Sequences of Representative Paenibacillus Polymyxa, Bacillus cereus, Fictibacillus sp., and Brevibacillus agri Strains Isolated from Amazonian Dark Earth.</title>
        <authorList>
            <person name="Pellegrinetti T.A."/>
            <person name="Cunha I.C.M."/>
            <person name="Chaves M.G."/>
            <person name="Freitas A.S."/>
            <person name="Silva A.V.R."/>
            <person name="Tsai S.M."/>
            <person name="Mendes L.W."/>
        </authorList>
    </citation>
    <scope>NUCLEOTIDE SEQUENCE</scope>
    <source>
        <strain evidence="6">CENA-BCM004</strain>
    </source>
</reference>
<comment type="caution">
    <text evidence="6">The sequence shown here is derived from an EMBL/GenBank/DDBJ whole genome shotgun (WGS) entry which is preliminary data.</text>
</comment>
<sequence>MEQPWWKKSVVYQIYPKSFNDTTGSGTGDLKGIIEKLDYLKLLGIDVVWLTPIYESPQKDNGYDISDYYKIHEEYGSMEDFEQLLNEAHKRGIKVIMDIVVNHTSTDHAWFKQASSSKNNEYRDFYIWKDAEDGAEPNNWKSKFGGSAWKYDETTEQYYLHLFDVSQADLNWENEKVRKKVYEMMNFWFDKGVDGFRLDVINLISKNQEFPEDDGTVPPGDGRRFYTDGPRVHEFLKEMHSEVFAKHDSLTVGEMSSTSIDHCIRYSNPESKELSMTFNFHHLKVDYPNGEKWSAADFDFLALKRILSKWQVRMNEGGGWNALFWCNHDQPRIVSRYGDDDGEYRTLSAKMLATVIHCMQGTPYIYQGEEFGMTNPGFESIDDYRDVETLNIYQKLKEDGRDEEEIIKILKQKSRDNSRTPVQWDETPNAGFTSGTPWIHVAANYKEINAKRAVQDKNSVFSHYQKLISMRKSLDALTEGDYHLILEDHPSIFAYTRNTEDEMLLVINNFYGKETEFHAPQELAFTGVKAKVILSNYEDSSNEFQRILLRPYESIVYRIIK</sequence>
<dbReference type="PANTHER" id="PTHR10357">
    <property type="entry name" value="ALPHA-AMYLASE FAMILY MEMBER"/>
    <property type="match status" value="1"/>
</dbReference>
<name>A0ABT8E2U6_9BACL</name>
<dbReference type="InterPro" id="IPR013780">
    <property type="entry name" value="Glyco_hydro_b"/>
</dbReference>
<accession>A0ABT8E2U6</accession>
<dbReference type="EMBL" id="JAUHLN010000001">
    <property type="protein sequence ID" value="MDN4072224.1"/>
    <property type="molecule type" value="Genomic_DNA"/>
</dbReference>
<dbReference type="InterPro" id="IPR012769">
    <property type="entry name" value="Trehalose_TreC"/>
</dbReference>
<dbReference type="InterPro" id="IPR017853">
    <property type="entry name" value="GH"/>
</dbReference>
<keyword evidence="3 6" id="KW-0326">Glycosidase</keyword>
<dbReference type="Pfam" id="PF23915">
    <property type="entry name" value="SusG_C"/>
    <property type="match status" value="1"/>
</dbReference>
<dbReference type="GO" id="GO:0008788">
    <property type="term" value="F:alpha,alpha-phosphotrehalase activity"/>
    <property type="evidence" value="ECO:0007669"/>
    <property type="project" value="UniProtKB-EC"/>
</dbReference>
<dbReference type="Proteomes" id="UP001168694">
    <property type="component" value="Unassembled WGS sequence"/>
</dbReference>
<dbReference type="Gene3D" id="2.60.40.1180">
    <property type="entry name" value="Golgi alpha-mannosidase II"/>
    <property type="match status" value="1"/>
</dbReference>
<evidence type="ECO:0000256" key="3">
    <source>
        <dbReference type="ARBA" id="ARBA00023295"/>
    </source>
</evidence>
<dbReference type="PANTHER" id="PTHR10357:SF217">
    <property type="entry name" value="TREHALOSE-6-PHOSPHATE HYDROLASE"/>
    <property type="match status" value="1"/>
</dbReference>
<dbReference type="SUPFAM" id="SSF51445">
    <property type="entry name" value="(Trans)glycosidases"/>
    <property type="match status" value="1"/>
</dbReference>
<dbReference type="InterPro" id="IPR056300">
    <property type="entry name" value="SusG-like_C"/>
</dbReference>
<gene>
    <name evidence="6" type="primary">treC</name>
    <name evidence="6" type="ORF">QYF49_04160</name>
</gene>
<feature type="domain" description="Glycosyl hydrolase family 13 catalytic" evidence="5">
    <location>
        <begin position="13"/>
        <end position="419"/>
    </location>
</feature>
<evidence type="ECO:0000313" key="6">
    <source>
        <dbReference type="EMBL" id="MDN4072224.1"/>
    </source>
</evidence>
<dbReference type="Pfam" id="PF00128">
    <property type="entry name" value="Alpha-amylase"/>
    <property type="match status" value="1"/>
</dbReference>
<evidence type="ECO:0000313" key="7">
    <source>
        <dbReference type="Proteomes" id="UP001168694"/>
    </source>
</evidence>
<dbReference type="Gene3D" id="3.20.20.80">
    <property type="entry name" value="Glycosidases"/>
    <property type="match status" value="1"/>
</dbReference>
<proteinExistence type="inferred from homology"/>
<dbReference type="NCBIfam" id="TIGR02403">
    <property type="entry name" value="trehalose_treC"/>
    <property type="match status" value="1"/>
</dbReference>
<dbReference type="SUPFAM" id="SSF51011">
    <property type="entry name" value="Glycosyl hydrolase domain"/>
    <property type="match status" value="1"/>
</dbReference>
<dbReference type="Gene3D" id="3.90.400.10">
    <property type="entry name" value="Oligo-1,6-glucosidase, Domain 2"/>
    <property type="match status" value="1"/>
</dbReference>
<protein>
    <recommendedName>
        <fullName evidence="4">Alpha,alpha-phosphotrehalase</fullName>
        <ecNumber evidence="4">3.2.1.93</ecNumber>
    </recommendedName>
</protein>